<dbReference type="PANTHER" id="PTHR34388:SF1">
    <property type="entry name" value="DNA POLYMERASE III SUBUNIT DELTA"/>
    <property type="match status" value="1"/>
</dbReference>
<organism evidence="11 12">
    <name type="scientific">Flintibacter hominis</name>
    <dbReference type="NCBI Taxonomy" id="2763048"/>
    <lineage>
        <taxon>Bacteria</taxon>
        <taxon>Bacillati</taxon>
        <taxon>Bacillota</taxon>
        <taxon>Clostridia</taxon>
        <taxon>Eubacteriales</taxon>
        <taxon>Flintibacter</taxon>
    </lineage>
</organism>
<keyword evidence="3 11" id="KW-0808">Transferase</keyword>
<dbReference type="InterPro" id="IPR008921">
    <property type="entry name" value="DNA_pol3_clamp-load_cplx_C"/>
</dbReference>
<reference evidence="11" key="1">
    <citation type="submission" date="2020-08" db="EMBL/GenBank/DDBJ databases">
        <title>Genome public.</title>
        <authorList>
            <person name="Liu C."/>
            <person name="Sun Q."/>
        </authorList>
    </citation>
    <scope>NUCLEOTIDE SEQUENCE</scope>
    <source>
        <strain evidence="11">NSJ-23</strain>
    </source>
</reference>
<evidence type="ECO:0000256" key="2">
    <source>
        <dbReference type="ARBA" id="ARBA00017703"/>
    </source>
</evidence>
<dbReference type="RefSeq" id="WP_186852636.1">
    <property type="nucleotide sequence ID" value="NZ_JACOPO010000003.1"/>
</dbReference>
<evidence type="ECO:0000256" key="8">
    <source>
        <dbReference type="ARBA" id="ARBA00049244"/>
    </source>
</evidence>
<dbReference type="GO" id="GO:0003887">
    <property type="term" value="F:DNA-directed DNA polymerase activity"/>
    <property type="evidence" value="ECO:0007669"/>
    <property type="project" value="UniProtKB-KW"/>
</dbReference>
<sequence>MPPKGKPDTAGYKKFLKDLESGIFGQLYLFHGEETYLRDHYLGQLKDKLLAGGMGAFNLHEIAPKDISPHAMEEAVDCLPMMGERTVVLVTDFDLSKTGEKDREDYIRIFSQLPEYCCVVLVYDLIPYKLDARTKLASAIKEHGTVVNFVRQEENELVKWVTRRFRALGKRIDSRLASELIFLCGDLMHNLVGEIEKVGAYAKGEQITRQDIEAVATPQLDTVVFRMTDAIGEKNFDRAAGVLGELYQMQETPYVIMASLGRQMRQLYSARLALEQGKGASYVADLWKLKPYPADKLMTSARRFSLKWCRKAVVRCGQTDLAMKSTGQDGKELLTTLLLELADPA</sequence>
<dbReference type="Gene3D" id="1.10.8.60">
    <property type="match status" value="1"/>
</dbReference>
<dbReference type="InterPro" id="IPR010372">
    <property type="entry name" value="DNA_pol3_delta_N"/>
</dbReference>
<evidence type="ECO:0000256" key="5">
    <source>
        <dbReference type="ARBA" id="ARBA00022705"/>
    </source>
</evidence>
<dbReference type="SUPFAM" id="SSF52540">
    <property type="entry name" value="P-loop containing nucleoside triphosphate hydrolases"/>
    <property type="match status" value="1"/>
</dbReference>
<dbReference type="Proteomes" id="UP000628736">
    <property type="component" value="Unassembled WGS sequence"/>
</dbReference>
<keyword evidence="6" id="KW-0239">DNA-directed DNA polymerase</keyword>
<gene>
    <name evidence="11" type="primary">holA</name>
    <name evidence="11" type="ORF">H8S11_07015</name>
</gene>
<keyword evidence="5" id="KW-0235">DNA replication</keyword>
<dbReference type="SUPFAM" id="SSF48019">
    <property type="entry name" value="post-AAA+ oligomerization domain-like"/>
    <property type="match status" value="1"/>
</dbReference>
<dbReference type="AlphaFoldDB" id="A0A8J6M6B2"/>
<feature type="domain" description="DNA polymerase III delta subunit-like C-terminal" evidence="10">
    <location>
        <begin position="223"/>
        <end position="340"/>
    </location>
</feature>
<keyword evidence="12" id="KW-1185">Reference proteome</keyword>
<dbReference type="InterPro" id="IPR027417">
    <property type="entry name" value="P-loop_NTPase"/>
</dbReference>
<evidence type="ECO:0000313" key="11">
    <source>
        <dbReference type="EMBL" id="MBC5722559.1"/>
    </source>
</evidence>
<evidence type="ECO:0000256" key="3">
    <source>
        <dbReference type="ARBA" id="ARBA00022679"/>
    </source>
</evidence>
<dbReference type="EC" id="2.7.7.7" evidence="1"/>
<dbReference type="InterPro" id="IPR048466">
    <property type="entry name" value="DNA_pol3_delta-like_C"/>
</dbReference>
<proteinExistence type="inferred from homology"/>
<dbReference type="Gene3D" id="1.20.272.10">
    <property type="match status" value="1"/>
</dbReference>
<feature type="domain" description="DNA polymerase III delta N-terminal" evidence="9">
    <location>
        <begin position="28"/>
        <end position="149"/>
    </location>
</feature>
<comment type="catalytic activity">
    <reaction evidence="8">
        <text>DNA(n) + a 2'-deoxyribonucleoside 5'-triphosphate = DNA(n+1) + diphosphate</text>
        <dbReference type="Rhea" id="RHEA:22508"/>
        <dbReference type="Rhea" id="RHEA-COMP:17339"/>
        <dbReference type="Rhea" id="RHEA-COMP:17340"/>
        <dbReference type="ChEBI" id="CHEBI:33019"/>
        <dbReference type="ChEBI" id="CHEBI:61560"/>
        <dbReference type="ChEBI" id="CHEBI:173112"/>
        <dbReference type="EC" id="2.7.7.7"/>
    </reaction>
</comment>
<dbReference type="NCBIfam" id="TIGR01128">
    <property type="entry name" value="holA"/>
    <property type="match status" value="1"/>
</dbReference>
<evidence type="ECO:0000256" key="6">
    <source>
        <dbReference type="ARBA" id="ARBA00022932"/>
    </source>
</evidence>
<dbReference type="GO" id="GO:0009360">
    <property type="term" value="C:DNA polymerase III complex"/>
    <property type="evidence" value="ECO:0007669"/>
    <property type="project" value="InterPro"/>
</dbReference>
<dbReference type="PANTHER" id="PTHR34388">
    <property type="entry name" value="DNA POLYMERASE III SUBUNIT DELTA"/>
    <property type="match status" value="1"/>
</dbReference>
<evidence type="ECO:0000256" key="4">
    <source>
        <dbReference type="ARBA" id="ARBA00022695"/>
    </source>
</evidence>
<protein>
    <recommendedName>
        <fullName evidence="2">DNA polymerase III subunit delta</fullName>
        <ecNumber evidence="1">2.7.7.7</ecNumber>
    </recommendedName>
</protein>
<comment type="caution">
    <text evidence="11">The sequence shown here is derived from an EMBL/GenBank/DDBJ whole genome shotgun (WGS) entry which is preliminary data.</text>
</comment>
<name>A0A8J6M6B2_9FIRM</name>
<comment type="similarity">
    <text evidence="7">Belongs to the DNA polymerase HolA subunit family.</text>
</comment>
<dbReference type="Pfam" id="PF21694">
    <property type="entry name" value="DNA_pol3_delta_C"/>
    <property type="match status" value="1"/>
</dbReference>
<dbReference type="GO" id="GO:0003677">
    <property type="term" value="F:DNA binding"/>
    <property type="evidence" value="ECO:0007669"/>
    <property type="project" value="InterPro"/>
</dbReference>
<evidence type="ECO:0000256" key="1">
    <source>
        <dbReference type="ARBA" id="ARBA00012417"/>
    </source>
</evidence>
<evidence type="ECO:0000259" key="9">
    <source>
        <dbReference type="Pfam" id="PF06144"/>
    </source>
</evidence>
<dbReference type="EMBL" id="JACOPO010000003">
    <property type="protein sequence ID" value="MBC5722559.1"/>
    <property type="molecule type" value="Genomic_DNA"/>
</dbReference>
<accession>A0A8J6M6B2</accession>
<evidence type="ECO:0000259" key="10">
    <source>
        <dbReference type="Pfam" id="PF21694"/>
    </source>
</evidence>
<evidence type="ECO:0000313" key="12">
    <source>
        <dbReference type="Proteomes" id="UP000628736"/>
    </source>
</evidence>
<keyword evidence="4 11" id="KW-0548">Nucleotidyltransferase</keyword>
<dbReference type="InterPro" id="IPR005790">
    <property type="entry name" value="DNA_polIII_delta"/>
</dbReference>
<dbReference type="GO" id="GO:0006261">
    <property type="term" value="P:DNA-templated DNA replication"/>
    <property type="evidence" value="ECO:0007669"/>
    <property type="project" value="TreeGrafter"/>
</dbReference>
<evidence type="ECO:0000256" key="7">
    <source>
        <dbReference type="ARBA" id="ARBA00034754"/>
    </source>
</evidence>
<dbReference type="Pfam" id="PF06144">
    <property type="entry name" value="DNA_pol3_delta"/>
    <property type="match status" value="1"/>
</dbReference>
<dbReference type="Gene3D" id="3.40.50.300">
    <property type="entry name" value="P-loop containing nucleotide triphosphate hydrolases"/>
    <property type="match status" value="1"/>
</dbReference>